<evidence type="ECO:0000313" key="4">
    <source>
        <dbReference type="EMBL" id="KAK8866773.1"/>
    </source>
</evidence>
<dbReference type="InterPro" id="IPR036427">
    <property type="entry name" value="Bromodomain-like_sf"/>
</dbReference>
<evidence type="ECO:0000256" key="1">
    <source>
        <dbReference type="ARBA" id="ARBA00023117"/>
    </source>
</evidence>
<evidence type="ECO:0000313" key="5">
    <source>
        <dbReference type="Proteomes" id="UP001470230"/>
    </source>
</evidence>
<dbReference type="SMART" id="SM00297">
    <property type="entry name" value="BROMO"/>
    <property type="match status" value="1"/>
</dbReference>
<evidence type="ECO:0000259" key="3">
    <source>
        <dbReference type="PROSITE" id="PS50014"/>
    </source>
</evidence>
<organism evidence="4 5">
    <name type="scientific">Tritrichomonas musculus</name>
    <dbReference type="NCBI Taxonomy" id="1915356"/>
    <lineage>
        <taxon>Eukaryota</taxon>
        <taxon>Metamonada</taxon>
        <taxon>Parabasalia</taxon>
        <taxon>Tritrichomonadida</taxon>
        <taxon>Tritrichomonadidae</taxon>
        <taxon>Tritrichomonas</taxon>
    </lineage>
</organism>
<dbReference type="InterPro" id="IPR050935">
    <property type="entry name" value="Bromo_chromatin_reader"/>
</dbReference>
<dbReference type="Gene3D" id="1.20.920.10">
    <property type="entry name" value="Bromodomain-like"/>
    <property type="match status" value="1"/>
</dbReference>
<sequence>MTEFTLRNEMTDFQKQYCLKMLDKIEKHPISQIFATQSKLFENHFIKYTSKPKKAMDLQTIRKKITEGQYKTMNECGQDIQLIWSNTTSCFKEDSPIYAMAQDLSEWFDKKWIEYPRTEEEQWVKKIRKVQESVKLLSEHFPIDKSFIPEKEDNPQSSSEKK</sequence>
<dbReference type="PROSITE" id="PS50014">
    <property type="entry name" value="BROMODOMAIN_2"/>
    <property type="match status" value="1"/>
</dbReference>
<keyword evidence="1 2" id="KW-0103">Bromodomain</keyword>
<feature type="domain" description="Bromo" evidence="3">
    <location>
        <begin position="26"/>
        <end position="98"/>
    </location>
</feature>
<dbReference type="SUPFAM" id="SSF47370">
    <property type="entry name" value="Bromodomain"/>
    <property type="match status" value="1"/>
</dbReference>
<dbReference type="PANTHER" id="PTHR22880:SF225">
    <property type="entry name" value="BROMODOMAIN-CONTAINING PROTEIN BET-1-RELATED"/>
    <property type="match status" value="1"/>
</dbReference>
<dbReference type="EMBL" id="JAPFFF010000015">
    <property type="protein sequence ID" value="KAK8866773.1"/>
    <property type="molecule type" value="Genomic_DNA"/>
</dbReference>
<name>A0ABR2IP83_9EUKA</name>
<dbReference type="CDD" id="cd04369">
    <property type="entry name" value="Bromodomain"/>
    <property type="match status" value="1"/>
</dbReference>
<dbReference type="Pfam" id="PF00439">
    <property type="entry name" value="Bromodomain"/>
    <property type="match status" value="1"/>
</dbReference>
<accession>A0ABR2IP83</accession>
<proteinExistence type="predicted"/>
<comment type="caution">
    <text evidence="4">The sequence shown here is derived from an EMBL/GenBank/DDBJ whole genome shotgun (WGS) entry which is preliminary data.</text>
</comment>
<protein>
    <recommendedName>
        <fullName evidence="3">Bromo domain-containing protein</fullName>
    </recommendedName>
</protein>
<dbReference type="PANTHER" id="PTHR22880">
    <property type="entry name" value="FALZ-RELATED BROMODOMAIN-CONTAINING PROTEINS"/>
    <property type="match status" value="1"/>
</dbReference>
<gene>
    <name evidence="4" type="ORF">M9Y10_009741</name>
</gene>
<keyword evidence="5" id="KW-1185">Reference proteome</keyword>
<dbReference type="InterPro" id="IPR001487">
    <property type="entry name" value="Bromodomain"/>
</dbReference>
<dbReference type="Proteomes" id="UP001470230">
    <property type="component" value="Unassembled WGS sequence"/>
</dbReference>
<dbReference type="PRINTS" id="PR00503">
    <property type="entry name" value="BROMODOMAIN"/>
</dbReference>
<evidence type="ECO:0000256" key="2">
    <source>
        <dbReference type="PROSITE-ProRule" id="PRU00035"/>
    </source>
</evidence>
<reference evidence="4 5" key="1">
    <citation type="submission" date="2024-04" db="EMBL/GenBank/DDBJ databases">
        <title>Tritrichomonas musculus Genome.</title>
        <authorList>
            <person name="Alves-Ferreira E."/>
            <person name="Grigg M."/>
            <person name="Lorenzi H."/>
            <person name="Galac M."/>
        </authorList>
    </citation>
    <scope>NUCLEOTIDE SEQUENCE [LARGE SCALE GENOMIC DNA]</scope>
    <source>
        <strain evidence="4 5">EAF2021</strain>
    </source>
</reference>